<keyword evidence="5" id="KW-0539">Nucleus</keyword>
<comment type="function">
    <text evidence="7">Component of the integrator complex, a multiprotein complex that terminates RNA polymerase II (Pol II) transcription in the promoter-proximal region of genes. The integrator complex provides a quality checkpoint during transcription elongation by driving premature transcription termination of transcripts that are unfavorably configured for transcriptional elongation: the complex terminates transcription by (1) catalyzing dephosphorylation of the C-terminal domain (CTD) of Pol II subunit Polr2A/Rbp1 and Spt5, and (2) degrading the exiting nascent RNA transcript via endonuclease activity. The integrator complex is also involved in the 3'-end processing of the U7 snRNA, and also the spliceosomal snRNAs U1, U2, U4 and U5.</text>
</comment>
<feature type="compositionally biased region" description="Polar residues" evidence="8">
    <location>
        <begin position="925"/>
        <end position="936"/>
    </location>
</feature>
<evidence type="ECO:0000256" key="1">
    <source>
        <dbReference type="ARBA" id="ARBA00004123"/>
    </source>
</evidence>
<evidence type="ECO:0000256" key="3">
    <source>
        <dbReference type="ARBA" id="ARBA00006130"/>
    </source>
</evidence>
<dbReference type="AlphaFoldDB" id="A0A336LPS8"/>
<feature type="region of interest" description="Disordered" evidence="8">
    <location>
        <begin position="994"/>
        <end position="1066"/>
    </location>
</feature>
<sequence>MENNKIAGSKLFVHSTVDFRDELEEKYERAHQFLQTTIVGLSDKEFHDTLQSLVCKHDKHHEDISLGLVYMMLTEPTTAPKTYRDLTLITRDGLAFVINNLSVLVVEKYQKLSDIAKKQLIWLLRELVKNQVQTVDNLVWNVLRQASGGDTSPRNLALIEGLLDIFIDHRPWLDNVPIIISQIIYTYVRLLEDHSAVQLTALRNKEVKFIISLIRERFLEVIALGRDFIRILQNVARIPEFEALWKEILLTPKKLHPQFSGIWQILQTRTSRRFLQCRLTPDMERKLIFLTNNVKFGHQKRYQDWFQDRYFTTPESHSLRSDLIRFIINAIHPTNDMLCSDIIPRWAIIGWLLTSCTNTVALANAKLAIFYDWLFFDPQKDNIMNVEPGILVMFHSIKNHPMVSTTLLDFLCRIMKNFYPRGEERIKAGVYNSLRKILEKQVIPNLQPLFESQKLDKDLKSLIRETFRDFFILYPNVPEHLQDVPIDGAPKETWNDRLFGHSNHVTSHFVAGGGMSLQKHDSFGSDGSVDAKFSDDEDETPVEPPVKSLEDDTDDDDIPLSKVRLKEKPDKMEKIDLPNSIQKSFDKLMASKSIADFESFLTDFRTSNVTMDSDQETYLFNSVTALMRATLPADKSIYPESKNDEKLSESINFPLFSLFKVMYQYEEKCKKCILDLLMATHNRMPNTTGYMLFYFLKVYAKLQSRKSQNSSLVFKTNVYKLYCDTIREELATQLTADIAALEQYSSTMFLWLLPDIYREFKDQMVNNSEVLRTVVGCVDAKNLRDLVYNVTQGKLVIFKNEGILDVVKDSLSYETFEQFCVWQLIQAHDVPMEFLQDLIPELESANHAEALTNMLMLLKYEAPTTELIRLLMSRETKHRGDPFVTSALRYWCIEHEERCSEIIASLLTSKYPINSPNKRKRPLKSATNTGSSPSSEQLLNHLEHFRRSCRHGNGTGTGLYVQDAMQRALQQAFSHSSDSQKKQFSDLFGLAAEDETSGTVSRRGTSSRGRKAAPGKKDSSATTNSSNNKKSQEPINNYSSEESSDEDWSKQKPSSKRRKKALSDSD</sequence>
<feature type="domain" description="Ints3-like C-terminal" evidence="10">
    <location>
        <begin position="611"/>
        <end position="991"/>
    </location>
</feature>
<dbReference type="Pfam" id="PF10189">
    <property type="entry name" value="Ints3_N"/>
    <property type="match status" value="1"/>
</dbReference>
<dbReference type="Pfam" id="PF24566">
    <property type="entry name" value="HEAT_Ints3_C"/>
    <property type="match status" value="1"/>
</dbReference>
<feature type="region of interest" description="Disordered" evidence="8">
    <location>
        <begin position="526"/>
        <end position="558"/>
    </location>
</feature>
<evidence type="ECO:0000256" key="8">
    <source>
        <dbReference type="SAM" id="MobiDB-lite"/>
    </source>
</evidence>
<dbReference type="VEuPathDB" id="VectorBase:CSON000559"/>
<feature type="region of interest" description="Disordered" evidence="8">
    <location>
        <begin position="914"/>
        <end position="936"/>
    </location>
</feature>
<dbReference type="InterPro" id="IPR056518">
    <property type="entry name" value="HEAT_Ints3_C"/>
</dbReference>
<dbReference type="EMBL" id="UFQT01000108">
    <property type="protein sequence ID" value="SSX20104.1"/>
    <property type="molecule type" value="Genomic_DNA"/>
</dbReference>
<evidence type="ECO:0000313" key="11">
    <source>
        <dbReference type="EMBL" id="SSX20104.1"/>
    </source>
</evidence>
<name>A0A336LPS8_CULSO</name>
<evidence type="ECO:0000259" key="9">
    <source>
        <dbReference type="Pfam" id="PF10189"/>
    </source>
</evidence>
<dbReference type="GO" id="GO:0005737">
    <property type="term" value="C:cytoplasm"/>
    <property type="evidence" value="ECO:0007669"/>
    <property type="project" value="UniProtKB-SubCell"/>
</dbReference>
<evidence type="ECO:0000256" key="5">
    <source>
        <dbReference type="ARBA" id="ARBA00023242"/>
    </source>
</evidence>
<gene>
    <name evidence="11" type="primary">CSON000559</name>
</gene>
<dbReference type="GO" id="GO:0005634">
    <property type="term" value="C:nucleus"/>
    <property type="evidence" value="ECO:0007669"/>
    <property type="project" value="UniProtKB-SubCell"/>
</dbReference>
<evidence type="ECO:0000256" key="7">
    <source>
        <dbReference type="ARBA" id="ARBA00054331"/>
    </source>
</evidence>
<comment type="similarity">
    <text evidence="3">Belongs to the Integrator subunit 3 family.</text>
</comment>
<organism evidence="11">
    <name type="scientific">Culicoides sonorensis</name>
    <name type="common">Biting midge</name>
    <dbReference type="NCBI Taxonomy" id="179676"/>
    <lineage>
        <taxon>Eukaryota</taxon>
        <taxon>Metazoa</taxon>
        <taxon>Ecdysozoa</taxon>
        <taxon>Arthropoda</taxon>
        <taxon>Hexapoda</taxon>
        <taxon>Insecta</taxon>
        <taxon>Pterygota</taxon>
        <taxon>Neoptera</taxon>
        <taxon>Endopterygota</taxon>
        <taxon>Diptera</taxon>
        <taxon>Nematocera</taxon>
        <taxon>Chironomoidea</taxon>
        <taxon>Ceratopogonidae</taxon>
        <taxon>Ceratopogoninae</taxon>
        <taxon>Culicoides</taxon>
        <taxon>Monoculicoides</taxon>
    </lineage>
</organism>
<proteinExistence type="inferred from homology"/>
<feature type="compositionally biased region" description="Low complexity" evidence="8">
    <location>
        <begin position="1020"/>
        <end position="1029"/>
    </location>
</feature>
<dbReference type="PANTHER" id="PTHR13587">
    <property type="entry name" value="INTEGRATOR COMPLEX SUBUNIT 3"/>
    <property type="match status" value="1"/>
</dbReference>
<dbReference type="InterPro" id="IPR045334">
    <property type="entry name" value="INTS3"/>
</dbReference>
<feature type="domain" description="Integrator complex subunit 3 N-terminal" evidence="9">
    <location>
        <begin position="59"/>
        <end position="464"/>
    </location>
</feature>
<feature type="compositionally biased region" description="Low complexity" evidence="8">
    <location>
        <begin position="997"/>
        <end position="1007"/>
    </location>
</feature>
<dbReference type="OMA" id="FEQYCLW"/>
<accession>A0A336LPS8</accession>
<evidence type="ECO:0000259" key="10">
    <source>
        <dbReference type="Pfam" id="PF24566"/>
    </source>
</evidence>
<dbReference type="PANTHER" id="PTHR13587:SF7">
    <property type="entry name" value="INTEGRATOR COMPLEX SUBUNIT 3"/>
    <property type="match status" value="1"/>
</dbReference>
<protein>
    <recommendedName>
        <fullName evidence="6">SOSS complex subunit A homolog</fullName>
    </recommendedName>
</protein>
<evidence type="ECO:0000256" key="6">
    <source>
        <dbReference type="ARBA" id="ARBA00032741"/>
    </source>
</evidence>
<evidence type="ECO:0000256" key="2">
    <source>
        <dbReference type="ARBA" id="ARBA00004496"/>
    </source>
</evidence>
<reference evidence="11" key="1">
    <citation type="submission" date="2018-07" db="EMBL/GenBank/DDBJ databases">
        <authorList>
            <person name="Quirk P.G."/>
            <person name="Krulwich T.A."/>
        </authorList>
    </citation>
    <scope>NUCLEOTIDE SEQUENCE</scope>
</reference>
<evidence type="ECO:0000256" key="4">
    <source>
        <dbReference type="ARBA" id="ARBA00022490"/>
    </source>
</evidence>
<dbReference type="InterPro" id="IPR019333">
    <property type="entry name" value="INTS3_N"/>
</dbReference>
<comment type="subcellular location">
    <subcellularLocation>
        <location evidence="2">Cytoplasm</location>
    </subcellularLocation>
    <subcellularLocation>
        <location evidence="1">Nucleus</location>
    </subcellularLocation>
</comment>
<keyword evidence="4" id="KW-0963">Cytoplasm</keyword>